<name>A0ABN3PGH7_9MICO</name>
<dbReference type="Proteomes" id="UP001500274">
    <property type="component" value="Unassembled WGS sequence"/>
</dbReference>
<protein>
    <recommendedName>
        <fullName evidence="3">XRE family transcriptional regulator</fullName>
    </recommendedName>
</protein>
<dbReference type="EMBL" id="BAAARI010000011">
    <property type="protein sequence ID" value="GAA2577905.1"/>
    <property type="molecule type" value="Genomic_DNA"/>
</dbReference>
<accession>A0ABN3PGH7</accession>
<comment type="caution">
    <text evidence="1">The sequence shown here is derived from an EMBL/GenBank/DDBJ whole genome shotgun (WGS) entry which is preliminary data.</text>
</comment>
<dbReference type="RefSeq" id="WP_344228503.1">
    <property type="nucleotide sequence ID" value="NZ_BAAARI010000011.1"/>
</dbReference>
<evidence type="ECO:0000313" key="2">
    <source>
        <dbReference type="Proteomes" id="UP001500274"/>
    </source>
</evidence>
<sequence>MGNERSDAVRAELKSRLDDKYGDLKAAAAALGVPHKTLYRNLTTKGKDRTATVSLEFIMDAVEHLHSLGGDDFATFYAAALRRVH</sequence>
<reference evidence="1 2" key="1">
    <citation type="journal article" date="2019" name="Int. J. Syst. Evol. Microbiol.">
        <title>The Global Catalogue of Microorganisms (GCM) 10K type strain sequencing project: providing services to taxonomists for standard genome sequencing and annotation.</title>
        <authorList>
            <consortium name="The Broad Institute Genomics Platform"/>
            <consortium name="The Broad Institute Genome Sequencing Center for Infectious Disease"/>
            <person name="Wu L."/>
            <person name="Ma J."/>
        </authorList>
    </citation>
    <scope>NUCLEOTIDE SEQUENCE [LARGE SCALE GENOMIC DNA]</scope>
    <source>
        <strain evidence="1 2">JCM 16365</strain>
    </source>
</reference>
<keyword evidence="2" id="KW-1185">Reference proteome</keyword>
<evidence type="ECO:0008006" key="3">
    <source>
        <dbReference type="Google" id="ProtNLM"/>
    </source>
</evidence>
<proteinExistence type="predicted"/>
<gene>
    <name evidence="1" type="ORF">GCM10009862_16530</name>
</gene>
<evidence type="ECO:0000313" key="1">
    <source>
        <dbReference type="EMBL" id="GAA2577905.1"/>
    </source>
</evidence>
<organism evidence="1 2">
    <name type="scientific">Microbacterium binotii</name>
    <dbReference type="NCBI Taxonomy" id="462710"/>
    <lineage>
        <taxon>Bacteria</taxon>
        <taxon>Bacillati</taxon>
        <taxon>Actinomycetota</taxon>
        <taxon>Actinomycetes</taxon>
        <taxon>Micrococcales</taxon>
        <taxon>Microbacteriaceae</taxon>
        <taxon>Microbacterium</taxon>
    </lineage>
</organism>